<comment type="caution">
    <text evidence="10">The sequence shown here is derived from an EMBL/GenBank/DDBJ whole genome shotgun (WGS) entry which is preliminary data.</text>
</comment>
<evidence type="ECO:0000256" key="6">
    <source>
        <dbReference type="PROSITE-ProRule" id="PRU00169"/>
    </source>
</evidence>
<keyword evidence="7" id="KW-0812">Transmembrane</keyword>
<keyword evidence="3 6" id="KW-0597">Phosphoprotein</keyword>
<dbReference type="InterPro" id="IPR003594">
    <property type="entry name" value="HATPase_dom"/>
</dbReference>
<dbReference type="InterPro" id="IPR036097">
    <property type="entry name" value="HisK_dim/P_sf"/>
</dbReference>
<sequence length="583" mass="65973">MSPKSLNINNFLIKSTFKQLSPADKLTYITYCIGLVSNTLILIINTVLNFEIPKNVSIFIIASMLIGWYLYFHLQKPFISSVFVITSLNISSFYLCYNLGLTTSYFTYVYVILCTIPFVNKRDKNYFKNSLILSLITLFFAIINIVLSPQYNLDNLLIDGANQKLLTNSIISFILFLVFVFIMIFAFSNIILALIKAKINAVKQKDTKTRILSNLGHELRTQLSSIHGITQLILVQNKNELLSNNTFSQYTETLEVCSNQMLFLVNDILDIHKIESGNFKLNSKPENLFQLLNQAVIPFKNKAHEKDLVFDVSIDPILKNDYVNLDASRLTQVIQNLISNAINYTEKGFIKFIAKIEYQDHEQSTILFSVKDSGIGISEDNLLKVFDSFQQIRDEKTTNTGGTGLGLAISKTIVEKMDSQININSTLNIGSDFNFTLKLTKVPNLSEQKIEVTGTKLFPSILDGKKILIAEDNKISMLYASKLLEKNNAKVLKAYNGLEAIQAAETHPNISLVLLDLEMPEMNGFTAIKHIKKTNAALKVIAFTANIPDDILLEKLNKLNFDDFLAKPFRNEDMFSILNKYLD</sequence>
<protein>
    <recommendedName>
        <fullName evidence="2">histidine kinase</fullName>
        <ecNumber evidence="2">2.7.13.3</ecNumber>
    </recommendedName>
</protein>
<dbReference type="SMART" id="SM00388">
    <property type="entry name" value="HisKA"/>
    <property type="match status" value="1"/>
</dbReference>
<dbReference type="Gene3D" id="1.10.287.130">
    <property type="match status" value="1"/>
</dbReference>
<evidence type="ECO:0000256" key="2">
    <source>
        <dbReference type="ARBA" id="ARBA00012438"/>
    </source>
</evidence>
<organism evidence="10 11">
    <name type="scientific">Psychroserpens luteus</name>
    <dbReference type="NCBI Taxonomy" id="1434066"/>
    <lineage>
        <taxon>Bacteria</taxon>
        <taxon>Pseudomonadati</taxon>
        <taxon>Bacteroidota</taxon>
        <taxon>Flavobacteriia</taxon>
        <taxon>Flavobacteriales</taxon>
        <taxon>Flavobacteriaceae</taxon>
        <taxon>Psychroserpens</taxon>
    </lineage>
</organism>
<dbReference type="PROSITE" id="PS50109">
    <property type="entry name" value="HIS_KIN"/>
    <property type="match status" value="1"/>
</dbReference>
<evidence type="ECO:0000259" key="8">
    <source>
        <dbReference type="PROSITE" id="PS50109"/>
    </source>
</evidence>
<dbReference type="InterPro" id="IPR011006">
    <property type="entry name" value="CheY-like_superfamily"/>
</dbReference>
<keyword evidence="11" id="KW-1185">Reference proteome</keyword>
<evidence type="ECO:0000256" key="1">
    <source>
        <dbReference type="ARBA" id="ARBA00000085"/>
    </source>
</evidence>
<feature type="transmembrane region" description="Helical" evidence="7">
    <location>
        <begin position="92"/>
        <end position="119"/>
    </location>
</feature>
<dbReference type="PRINTS" id="PR00344">
    <property type="entry name" value="BCTRLSENSOR"/>
</dbReference>
<evidence type="ECO:0000256" key="3">
    <source>
        <dbReference type="ARBA" id="ARBA00022553"/>
    </source>
</evidence>
<dbReference type="InterPro" id="IPR036890">
    <property type="entry name" value="HATPase_C_sf"/>
</dbReference>
<dbReference type="InterPro" id="IPR001789">
    <property type="entry name" value="Sig_transdc_resp-reg_receiver"/>
</dbReference>
<dbReference type="Gene3D" id="3.40.50.2300">
    <property type="match status" value="1"/>
</dbReference>
<dbReference type="PROSITE" id="PS50110">
    <property type="entry name" value="RESPONSE_REGULATORY"/>
    <property type="match status" value="1"/>
</dbReference>
<dbReference type="InterPro" id="IPR004358">
    <property type="entry name" value="Sig_transdc_His_kin-like_C"/>
</dbReference>
<dbReference type="SMART" id="SM00448">
    <property type="entry name" value="REC"/>
    <property type="match status" value="1"/>
</dbReference>
<feature type="transmembrane region" description="Helical" evidence="7">
    <location>
        <begin position="55"/>
        <end position="72"/>
    </location>
</feature>
<dbReference type="Pfam" id="PF02518">
    <property type="entry name" value="HATPase_c"/>
    <property type="match status" value="1"/>
</dbReference>
<keyword evidence="10" id="KW-0547">Nucleotide-binding</keyword>
<reference evidence="11" key="1">
    <citation type="journal article" date="2019" name="Int. J. Syst. Evol. Microbiol.">
        <title>The Global Catalogue of Microorganisms (GCM) 10K type strain sequencing project: providing services to taxonomists for standard genome sequencing and annotation.</title>
        <authorList>
            <consortium name="The Broad Institute Genomics Platform"/>
            <consortium name="The Broad Institute Genome Sequencing Center for Infectious Disease"/>
            <person name="Wu L."/>
            <person name="Ma J."/>
        </authorList>
    </citation>
    <scope>NUCLEOTIDE SEQUENCE [LARGE SCALE GENOMIC DNA]</scope>
    <source>
        <strain evidence="11">KCTC 32514</strain>
    </source>
</reference>
<accession>A0ABW5ZX52</accession>
<dbReference type="SUPFAM" id="SSF52172">
    <property type="entry name" value="CheY-like"/>
    <property type="match status" value="1"/>
</dbReference>
<keyword evidence="7" id="KW-1133">Transmembrane helix</keyword>
<dbReference type="InterPro" id="IPR005467">
    <property type="entry name" value="His_kinase_dom"/>
</dbReference>
<dbReference type="Proteomes" id="UP001597548">
    <property type="component" value="Unassembled WGS sequence"/>
</dbReference>
<feature type="transmembrane region" description="Helical" evidence="7">
    <location>
        <begin position="131"/>
        <end position="150"/>
    </location>
</feature>
<evidence type="ECO:0000256" key="7">
    <source>
        <dbReference type="SAM" id="Phobius"/>
    </source>
</evidence>
<comment type="catalytic activity">
    <reaction evidence="1">
        <text>ATP + protein L-histidine = ADP + protein N-phospho-L-histidine.</text>
        <dbReference type="EC" id="2.7.13.3"/>
    </reaction>
</comment>
<evidence type="ECO:0000313" key="10">
    <source>
        <dbReference type="EMBL" id="MFD2916623.1"/>
    </source>
</evidence>
<keyword evidence="7" id="KW-0472">Membrane</keyword>
<dbReference type="CDD" id="cd00082">
    <property type="entry name" value="HisKA"/>
    <property type="match status" value="1"/>
</dbReference>
<dbReference type="Pfam" id="PF00072">
    <property type="entry name" value="Response_reg"/>
    <property type="match status" value="1"/>
</dbReference>
<dbReference type="Pfam" id="PF00512">
    <property type="entry name" value="HisKA"/>
    <property type="match status" value="1"/>
</dbReference>
<dbReference type="SMART" id="SM00387">
    <property type="entry name" value="HATPase_c"/>
    <property type="match status" value="1"/>
</dbReference>
<keyword evidence="4" id="KW-0808">Transferase</keyword>
<dbReference type="CDD" id="cd17546">
    <property type="entry name" value="REC_hyHK_CKI1_RcsC-like"/>
    <property type="match status" value="1"/>
</dbReference>
<dbReference type="EC" id="2.7.13.3" evidence="2"/>
<feature type="domain" description="Response regulatory" evidence="9">
    <location>
        <begin position="466"/>
        <end position="582"/>
    </location>
</feature>
<name>A0ABW5ZX52_9FLAO</name>
<evidence type="ECO:0000256" key="5">
    <source>
        <dbReference type="ARBA" id="ARBA00022777"/>
    </source>
</evidence>
<keyword evidence="5" id="KW-0418">Kinase</keyword>
<dbReference type="GO" id="GO:0005524">
    <property type="term" value="F:ATP binding"/>
    <property type="evidence" value="ECO:0007669"/>
    <property type="project" value="UniProtKB-KW"/>
</dbReference>
<dbReference type="PANTHER" id="PTHR43047">
    <property type="entry name" value="TWO-COMPONENT HISTIDINE PROTEIN KINASE"/>
    <property type="match status" value="1"/>
</dbReference>
<keyword evidence="10" id="KW-0067">ATP-binding</keyword>
<feature type="modified residue" description="4-aspartylphosphate" evidence="6">
    <location>
        <position position="516"/>
    </location>
</feature>
<dbReference type="Gene3D" id="3.30.565.10">
    <property type="entry name" value="Histidine kinase-like ATPase, C-terminal domain"/>
    <property type="match status" value="1"/>
</dbReference>
<gene>
    <name evidence="10" type="ORF">ACFS29_13290</name>
</gene>
<dbReference type="EMBL" id="JBHUOS010000010">
    <property type="protein sequence ID" value="MFD2916623.1"/>
    <property type="molecule type" value="Genomic_DNA"/>
</dbReference>
<proteinExistence type="predicted"/>
<dbReference type="SUPFAM" id="SSF47384">
    <property type="entry name" value="Homodimeric domain of signal transducing histidine kinase"/>
    <property type="match status" value="1"/>
</dbReference>
<feature type="transmembrane region" description="Helical" evidence="7">
    <location>
        <begin position="170"/>
        <end position="195"/>
    </location>
</feature>
<dbReference type="RefSeq" id="WP_194506512.1">
    <property type="nucleotide sequence ID" value="NZ_JADILU010000001.1"/>
</dbReference>
<evidence type="ECO:0000259" key="9">
    <source>
        <dbReference type="PROSITE" id="PS50110"/>
    </source>
</evidence>
<evidence type="ECO:0000256" key="4">
    <source>
        <dbReference type="ARBA" id="ARBA00022679"/>
    </source>
</evidence>
<dbReference type="SUPFAM" id="SSF55874">
    <property type="entry name" value="ATPase domain of HSP90 chaperone/DNA topoisomerase II/histidine kinase"/>
    <property type="match status" value="1"/>
</dbReference>
<evidence type="ECO:0000313" key="11">
    <source>
        <dbReference type="Proteomes" id="UP001597548"/>
    </source>
</evidence>
<dbReference type="InterPro" id="IPR003661">
    <property type="entry name" value="HisK_dim/P_dom"/>
</dbReference>
<feature type="transmembrane region" description="Helical" evidence="7">
    <location>
        <begin position="28"/>
        <end position="48"/>
    </location>
</feature>
<feature type="domain" description="Histidine kinase" evidence="8">
    <location>
        <begin position="214"/>
        <end position="441"/>
    </location>
</feature>